<dbReference type="Gene3D" id="2.10.109.10">
    <property type="entry name" value="Umud Fragment, subunit A"/>
    <property type="match status" value="1"/>
</dbReference>
<dbReference type="GO" id="GO:0004252">
    <property type="term" value="F:serine-type endopeptidase activity"/>
    <property type="evidence" value="ECO:0007669"/>
    <property type="project" value="InterPro"/>
</dbReference>
<dbReference type="PRINTS" id="PR00727">
    <property type="entry name" value="LEADERPTASE"/>
</dbReference>
<dbReference type="PROSITE" id="PS00760">
    <property type="entry name" value="SPASE_I_2"/>
    <property type="match status" value="1"/>
</dbReference>
<dbReference type="GO" id="GO:0006465">
    <property type="term" value="P:signal peptide processing"/>
    <property type="evidence" value="ECO:0007669"/>
    <property type="project" value="InterPro"/>
</dbReference>
<keyword evidence="7" id="KW-0812">Transmembrane</keyword>
<evidence type="ECO:0000259" key="8">
    <source>
        <dbReference type="Pfam" id="PF10502"/>
    </source>
</evidence>
<dbReference type="EC" id="3.4.21.89" evidence="4 7"/>
<evidence type="ECO:0000313" key="10">
    <source>
        <dbReference type="Proteomes" id="UP000186015"/>
    </source>
</evidence>
<dbReference type="InterPro" id="IPR036286">
    <property type="entry name" value="LexA/Signal_pep-like_sf"/>
</dbReference>
<comment type="catalytic activity">
    <reaction evidence="1 7">
        <text>Cleavage of hydrophobic, N-terminal signal or leader sequences from secreted and periplasmic proteins.</text>
        <dbReference type="EC" id="3.4.21.89"/>
    </reaction>
</comment>
<dbReference type="GO" id="GO:0005886">
    <property type="term" value="C:plasma membrane"/>
    <property type="evidence" value="ECO:0007669"/>
    <property type="project" value="UniProtKB-SubCell"/>
</dbReference>
<keyword evidence="7" id="KW-1133">Transmembrane helix</keyword>
<dbReference type="AlphaFoldDB" id="A0A1H7IV74"/>
<evidence type="ECO:0000256" key="5">
    <source>
        <dbReference type="ARBA" id="ARBA00022801"/>
    </source>
</evidence>
<dbReference type="Proteomes" id="UP000186015">
    <property type="component" value="Unassembled WGS sequence"/>
</dbReference>
<keyword evidence="5 7" id="KW-0378">Hydrolase</keyword>
<dbReference type="SUPFAM" id="SSF51306">
    <property type="entry name" value="LexA/Signal peptidase"/>
    <property type="match status" value="1"/>
</dbReference>
<feature type="domain" description="Peptidase S26" evidence="8">
    <location>
        <begin position="18"/>
        <end position="182"/>
    </location>
</feature>
<organism evidence="9 10">
    <name type="scientific">Ruminococcus albus</name>
    <dbReference type="NCBI Taxonomy" id="1264"/>
    <lineage>
        <taxon>Bacteria</taxon>
        <taxon>Bacillati</taxon>
        <taxon>Bacillota</taxon>
        <taxon>Clostridia</taxon>
        <taxon>Eubacteriales</taxon>
        <taxon>Oscillospiraceae</taxon>
        <taxon>Ruminococcus</taxon>
    </lineage>
</organism>
<name>A0A1H7IV74_RUMAL</name>
<evidence type="ECO:0000256" key="3">
    <source>
        <dbReference type="ARBA" id="ARBA00009370"/>
    </source>
</evidence>
<dbReference type="NCBIfam" id="TIGR02227">
    <property type="entry name" value="sigpep_I_bact"/>
    <property type="match status" value="1"/>
</dbReference>
<protein>
    <recommendedName>
        <fullName evidence="4 7">Signal peptidase I</fullName>
        <ecNumber evidence="4 7">3.4.21.89</ecNumber>
    </recommendedName>
</protein>
<dbReference type="CDD" id="cd06530">
    <property type="entry name" value="S26_SPase_I"/>
    <property type="match status" value="1"/>
</dbReference>
<comment type="similarity">
    <text evidence="3 7">Belongs to the peptidase S26 family.</text>
</comment>
<dbReference type="PANTHER" id="PTHR43390">
    <property type="entry name" value="SIGNAL PEPTIDASE I"/>
    <property type="match status" value="1"/>
</dbReference>
<evidence type="ECO:0000256" key="4">
    <source>
        <dbReference type="ARBA" id="ARBA00013208"/>
    </source>
</evidence>
<feature type="transmembrane region" description="Helical" evidence="7">
    <location>
        <begin position="20"/>
        <end position="39"/>
    </location>
</feature>
<keyword evidence="7" id="KW-0472">Membrane</keyword>
<accession>A0A1H7IV74</accession>
<dbReference type="InterPro" id="IPR000223">
    <property type="entry name" value="Pept_S26A_signal_pept_1"/>
</dbReference>
<comment type="subcellular location">
    <subcellularLocation>
        <location evidence="2">Cell membrane</location>
        <topology evidence="2">Single-pass type II membrane protein</topology>
    </subcellularLocation>
    <subcellularLocation>
        <location evidence="7">Membrane</location>
        <topology evidence="7">Single-pass type II membrane protein</topology>
    </subcellularLocation>
</comment>
<dbReference type="InterPro" id="IPR019533">
    <property type="entry name" value="Peptidase_S26"/>
</dbReference>
<feature type="active site" evidence="6">
    <location>
        <position position="48"/>
    </location>
</feature>
<sequence length="193" mass="21660">MIMAEKREDIPRFTDNVLEWTLVVVNSIVAVLIATTLFFSRVSVDGESMENTLFDGDKLVISWFMYQPENGDIVICDSKALGKLIVKRVIAVGGQKVTVDYKSATVSVDGEVIDEPYLKYHALDDMGGYDMTYYDPEREVFEYDVPEGEVFLLGDNRNHSSDSRVFGAVSENDIIGKAVYRFHSDEAKTGFVS</sequence>
<evidence type="ECO:0000256" key="7">
    <source>
        <dbReference type="RuleBase" id="RU362042"/>
    </source>
</evidence>
<reference evidence="9 10" key="1">
    <citation type="submission" date="2016-10" db="EMBL/GenBank/DDBJ databases">
        <authorList>
            <person name="de Groot N.N."/>
        </authorList>
    </citation>
    <scope>NUCLEOTIDE SEQUENCE [LARGE SCALE GENOMIC DNA]</scope>
    <source>
        <strain evidence="9 10">KH2T6</strain>
    </source>
</reference>
<evidence type="ECO:0000313" key="9">
    <source>
        <dbReference type="EMBL" id="SEK64685.1"/>
    </source>
</evidence>
<evidence type="ECO:0000256" key="1">
    <source>
        <dbReference type="ARBA" id="ARBA00000677"/>
    </source>
</evidence>
<keyword evidence="7" id="KW-0645">Protease</keyword>
<feature type="active site" evidence="6">
    <location>
        <position position="87"/>
    </location>
</feature>
<dbReference type="Pfam" id="PF10502">
    <property type="entry name" value="Peptidase_S26"/>
    <property type="match status" value="1"/>
</dbReference>
<dbReference type="EMBL" id="FOAT01000004">
    <property type="protein sequence ID" value="SEK64685.1"/>
    <property type="molecule type" value="Genomic_DNA"/>
</dbReference>
<dbReference type="PANTHER" id="PTHR43390:SF1">
    <property type="entry name" value="CHLOROPLAST PROCESSING PEPTIDASE"/>
    <property type="match status" value="1"/>
</dbReference>
<evidence type="ECO:0000256" key="2">
    <source>
        <dbReference type="ARBA" id="ARBA00004401"/>
    </source>
</evidence>
<dbReference type="GO" id="GO:0009003">
    <property type="term" value="F:signal peptidase activity"/>
    <property type="evidence" value="ECO:0007669"/>
    <property type="project" value="UniProtKB-EC"/>
</dbReference>
<proteinExistence type="inferred from homology"/>
<evidence type="ECO:0000256" key="6">
    <source>
        <dbReference type="PIRSR" id="PIRSR600223-1"/>
    </source>
</evidence>
<dbReference type="InterPro" id="IPR019757">
    <property type="entry name" value="Pept_S26A_signal_pept_1_Lys-AS"/>
</dbReference>
<gene>
    <name evidence="9" type="ORF">SAMN05216469_10450</name>
</gene>